<protein>
    <recommendedName>
        <fullName evidence="8">BOP1 N-terminal domain-containing protein</fullName>
    </recommendedName>
</protein>
<evidence type="ECO:0000256" key="4">
    <source>
        <dbReference type="ARBA" id="ARBA00022574"/>
    </source>
</evidence>
<evidence type="ECO:0000256" key="3">
    <source>
        <dbReference type="ARBA" id="ARBA00022552"/>
    </source>
</evidence>
<keyword evidence="3" id="KW-0698">rRNA processing</keyword>
<dbReference type="EMBL" id="CAJNNV010025837">
    <property type="protein sequence ID" value="CAE8616283.1"/>
    <property type="molecule type" value="Genomic_DNA"/>
</dbReference>
<evidence type="ECO:0000256" key="6">
    <source>
        <dbReference type="ARBA" id="ARBA00023242"/>
    </source>
</evidence>
<feature type="compositionally biased region" description="Low complexity" evidence="7">
    <location>
        <begin position="1"/>
        <end position="21"/>
    </location>
</feature>
<keyword evidence="4" id="KW-0853">WD repeat</keyword>
<feature type="non-terminal residue" evidence="9">
    <location>
        <position position="191"/>
    </location>
</feature>
<dbReference type="OrthoDB" id="5571054at2759"/>
<comment type="subcellular location">
    <subcellularLocation>
        <location evidence="1">Nucleus</location>
        <location evidence="1">Nucleolus</location>
    </subcellularLocation>
</comment>
<reference evidence="9" key="1">
    <citation type="submission" date="2021-02" db="EMBL/GenBank/DDBJ databases">
        <authorList>
            <person name="Dougan E. K."/>
            <person name="Rhodes N."/>
            <person name="Thang M."/>
            <person name="Chan C."/>
        </authorList>
    </citation>
    <scope>NUCLEOTIDE SEQUENCE</scope>
</reference>
<dbReference type="Pfam" id="PF08145">
    <property type="entry name" value="BOP1NT"/>
    <property type="match status" value="1"/>
</dbReference>
<proteinExistence type="predicted"/>
<evidence type="ECO:0000256" key="7">
    <source>
        <dbReference type="SAM" id="MobiDB-lite"/>
    </source>
</evidence>
<dbReference type="AlphaFoldDB" id="A0A813FUV5"/>
<sequence>MSTGSATSSKSAASSSGRMSSLRGPGATARGLKRRRLLEGAGLVATPSEASAPTEDDAHVEDIIDQWGSEDDLSDEDAKQLVDDGSSDDSEDDAPRNRIGNVPLHWYKDEDHVGYDIGGEKIVRTLSTGEIDMLLESKDNPDAWRTIKDHKNQREVVLTDTDLEVIRRIRQRMYPSEATDSQEMVEFHNPD</sequence>
<evidence type="ECO:0000259" key="8">
    <source>
        <dbReference type="Pfam" id="PF08145"/>
    </source>
</evidence>
<gene>
    <name evidence="9" type="ORF">PGLA1383_LOCUS33980</name>
</gene>
<keyword evidence="6" id="KW-0539">Nucleus</keyword>
<dbReference type="GO" id="GO:0043021">
    <property type="term" value="F:ribonucleoprotein complex binding"/>
    <property type="evidence" value="ECO:0007669"/>
    <property type="project" value="TreeGrafter"/>
</dbReference>
<feature type="region of interest" description="Disordered" evidence="7">
    <location>
        <begin position="1"/>
        <end position="102"/>
    </location>
</feature>
<evidence type="ECO:0000256" key="2">
    <source>
        <dbReference type="ARBA" id="ARBA00022517"/>
    </source>
</evidence>
<evidence type="ECO:0000313" key="9">
    <source>
        <dbReference type="EMBL" id="CAE8616283.1"/>
    </source>
</evidence>
<evidence type="ECO:0000256" key="1">
    <source>
        <dbReference type="ARBA" id="ARBA00004604"/>
    </source>
</evidence>
<dbReference type="InterPro" id="IPR028598">
    <property type="entry name" value="BOP1/Erb1"/>
</dbReference>
<keyword evidence="5" id="KW-0677">Repeat</keyword>
<dbReference type="GO" id="GO:0070545">
    <property type="term" value="C:PeBoW complex"/>
    <property type="evidence" value="ECO:0007669"/>
    <property type="project" value="TreeGrafter"/>
</dbReference>
<organism evidence="9 10">
    <name type="scientific">Polarella glacialis</name>
    <name type="common">Dinoflagellate</name>
    <dbReference type="NCBI Taxonomy" id="89957"/>
    <lineage>
        <taxon>Eukaryota</taxon>
        <taxon>Sar</taxon>
        <taxon>Alveolata</taxon>
        <taxon>Dinophyceae</taxon>
        <taxon>Suessiales</taxon>
        <taxon>Suessiaceae</taxon>
        <taxon>Polarella</taxon>
    </lineage>
</organism>
<comment type="caution">
    <text evidence="9">The sequence shown here is derived from an EMBL/GenBank/DDBJ whole genome shotgun (WGS) entry which is preliminary data.</text>
</comment>
<name>A0A813FUV5_POLGL</name>
<accession>A0A813FUV5</accession>
<dbReference type="PANTHER" id="PTHR17605">
    <property type="entry name" value="RIBOSOME BIOGENESIS PROTEIN BOP1 BLOCK OF PROLIFERATION 1 PROTEIN"/>
    <property type="match status" value="1"/>
</dbReference>
<dbReference type="InterPro" id="IPR012953">
    <property type="entry name" value="BOP1_N_dom"/>
</dbReference>
<feature type="domain" description="BOP1 N-terminal" evidence="8">
    <location>
        <begin position="107"/>
        <end position="185"/>
    </location>
</feature>
<keyword evidence="10" id="KW-1185">Reference proteome</keyword>
<dbReference type="GO" id="GO:0030687">
    <property type="term" value="C:preribosome, large subunit precursor"/>
    <property type="evidence" value="ECO:0007669"/>
    <property type="project" value="TreeGrafter"/>
</dbReference>
<dbReference type="PANTHER" id="PTHR17605:SF0">
    <property type="entry name" value="RIBOSOME BIOGENESIS PROTEIN BOP1"/>
    <property type="match status" value="1"/>
</dbReference>
<evidence type="ECO:0000256" key="5">
    <source>
        <dbReference type="ARBA" id="ARBA00022737"/>
    </source>
</evidence>
<evidence type="ECO:0000313" key="10">
    <source>
        <dbReference type="Proteomes" id="UP000654075"/>
    </source>
</evidence>
<dbReference type="Proteomes" id="UP000654075">
    <property type="component" value="Unassembled WGS sequence"/>
</dbReference>
<dbReference type="GO" id="GO:0000463">
    <property type="term" value="P:maturation of LSU-rRNA from tricistronic rRNA transcript (SSU-rRNA, 5.8S rRNA, LSU-rRNA)"/>
    <property type="evidence" value="ECO:0007669"/>
    <property type="project" value="TreeGrafter"/>
</dbReference>
<keyword evidence="2" id="KW-0690">Ribosome biogenesis</keyword>